<dbReference type="OrthoDB" id="7477527at2759"/>
<keyword evidence="2" id="KW-1185">Reference proteome</keyword>
<dbReference type="AlphaFoldDB" id="A0A1R1YJV3"/>
<evidence type="ECO:0000313" key="1">
    <source>
        <dbReference type="EMBL" id="OMJ27199.1"/>
    </source>
</evidence>
<dbReference type="Proteomes" id="UP000187429">
    <property type="component" value="Unassembled WGS sequence"/>
</dbReference>
<gene>
    <name evidence="1" type="ORF">AYI69_g3375</name>
</gene>
<comment type="caution">
    <text evidence="1">The sequence shown here is derived from an EMBL/GenBank/DDBJ whole genome shotgun (WGS) entry which is preliminary data.</text>
</comment>
<sequence length="299" mass="33943">MRSQQATDCWSDEIEISGELYRESPINICCSFTWPSNAPKNPGAQEPLSVDIEITDFNNESDKPCHLEPIILEEPAEITKRFFVVARYSGVEDFHELLRFSVGDCGRAAYILRIMDTIRGKDAHQGNDDGFVRTHSQSLVGQAVIVYSDNTTTLSYVKKFGGTNSPERLDRIQKKLCMYDLESDGSSRAEGAQGTNNDEISLYNVEISQMVPGSDVPLGVIEFTTASKNSSTRPQKRKISALGKQELELIGTDNQRRYLENQDLGINNFFCILSNERRFRCHSRYRSIHKSYFNWRISN</sequence>
<reference evidence="2" key="1">
    <citation type="submission" date="2017-01" db="EMBL/GenBank/DDBJ databases">
        <authorList>
            <person name="Wang Y."/>
            <person name="White M."/>
            <person name="Kvist S."/>
            <person name="Moncalvo J.-M."/>
        </authorList>
    </citation>
    <scope>NUCLEOTIDE SEQUENCE [LARGE SCALE GENOMIC DNA]</scope>
    <source>
        <strain evidence="2">ID-206-W2</strain>
    </source>
</reference>
<accession>A0A1R1YJV3</accession>
<evidence type="ECO:0000313" key="2">
    <source>
        <dbReference type="Proteomes" id="UP000187429"/>
    </source>
</evidence>
<organism evidence="1 2">
    <name type="scientific">Smittium culicis</name>
    <dbReference type="NCBI Taxonomy" id="133412"/>
    <lineage>
        <taxon>Eukaryota</taxon>
        <taxon>Fungi</taxon>
        <taxon>Fungi incertae sedis</taxon>
        <taxon>Zoopagomycota</taxon>
        <taxon>Kickxellomycotina</taxon>
        <taxon>Harpellomycetes</taxon>
        <taxon>Harpellales</taxon>
        <taxon>Legeriomycetaceae</taxon>
        <taxon>Smittium</taxon>
    </lineage>
</organism>
<dbReference type="EMBL" id="LSSM01001122">
    <property type="protein sequence ID" value="OMJ27199.1"/>
    <property type="molecule type" value="Genomic_DNA"/>
</dbReference>
<protein>
    <submittedName>
        <fullName evidence="1">Uncharacterized protein</fullName>
    </submittedName>
</protein>
<proteinExistence type="predicted"/>
<name>A0A1R1YJV3_9FUNG</name>